<evidence type="ECO:0000313" key="18">
    <source>
        <dbReference type="Proteomes" id="UP001548713"/>
    </source>
</evidence>
<evidence type="ECO:0000256" key="6">
    <source>
        <dbReference type="ARBA" id="ARBA00023004"/>
    </source>
</evidence>
<dbReference type="InterPro" id="IPR036942">
    <property type="entry name" value="Beta-barrel_TonB_sf"/>
</dbReference>
<evidence type="ECO:0000259" key="16">
    <source>
        <dbReference type="Pfam" id="PF07715"/>
    </source>
</evidence>
<comment type="caution">
    <text evidence="17">The sequence shown here is derived from an EMBL/GenBank/DDBJ whole genome shotgun (WGS) entry which is preliminary data.</text>
</comment>
<evidence type="ECO:0000256" key="8">
    <source>
        <dbReference type="ARBA" id="ARBA00023077"/>
    </source>
</evidence>
<feature type="signal peptide" evidence="14">
    <location>
        <begin position="1"/>
        <end position="28"/>
    </location>
</feature>
<keyword evidence="17" id="KW-0675">Receptor</keyword>
<evidence type="ECO:0000259" key="15">
    <source>
        <dbReference type="Pfam" id="PF00593"/>
    </source>
</evidence>
<proteinExistence type="inferred from homology"/>
<feature type="domain" description="TonB-dependent receptor plug" evidence="16">
    <location>
        <begin position="53"/>
        <end position="159"/>
    </location>
</feature>
<evidence type="ECO:0000313" key="17">
    <source>
        <dbReference type="EMBL" id="MET1755895.1"/>
    </source>
</evidence>
<sequence>MSCHAKLRLGLLSATILASSGLSTPAFAQESMATSGGDDTIIVTATRRNTSILETPINISVVGSEQIARQRIDDVRDLADFTPGMTISDTGPGSTGSIVLRGLNASDVASDGATYDDALGIYLGEVPLYYDFKLLDIARVETLLGPQGTLYGMGTLAGAIRYIPNRPNVSEFEGEAHGRFYGKSHSGKVGYQADGVINVPIVRDHIAFRTTTGYYYDPGFIDYPLLIQQPGVSLPQPGGTDGVSDADYAANLTSRKDLNFEKTFTTRNQLLVQTTEDLRVIFTYAFQRTKTDGAQSNSAGVLGTGKYENAGRYIEPVNRRAHLASMEINANIADIVDLVSTTAYTNVRNQSQGDNTDLLLDLDYDYELFPAFSSWNETDNRRKQFNQEIRLVSRHGGPFNWVLGGFYNEQKLHNDYAEHVPGLSDFYGVPDNPEDLEYVSYTKSKVTEKAVFGEGTFRVTPAWQVTAGARYFEYTSKVRGSLVLPLLGDPLSPYELNPSGGEAKKDGWVWKVNTSYNFTPDVMVYATYSKGYRIGGPNRVAPCPDPVPEDQQNACALPNEVQYGPDTTKNAEIGIRAQVLDRKLTLNFNVFHIKWDGIQVDSATFYGVTGITVNGGAAKSQGFEASFQFRPIPALSIQGTYSYTDANLTEDVPGIITIRTNPGDYDARPKFTQLSALDGDRLPGSAKNSGSLGATYTTPVMDGNVVANWTATYRGNVVSRIGWDRGYGDKIPGYVLNRATLSYETDFYTVSVFANNIFDKYAVVSVGQDRSRIGINDGIASRYYRQAVLNPRTVGIEARIKY</sequence>
<dbReference type="InterPro" id="IPR012910">
    <property type="entry name" value="Plug_dom"/>
</dbReference>
<accession>A0ABV2D2I1</accession>
<dbReference type="PROSITE" id="PS52016">
    <property type="entry name" value="TONB_DEPENDENT_REC_3"/>
    <property type="match status" value="1"/>
</dbReference>
<keyword evidence="5 11" id="KW-0812">Transmembrane</keyword>
<evidence type="ECO:0000256" key="11">
    <source>
        <dbReference type="PROSITE-ProRule" id="PRU01360"/>
    </source>
</evidence>
<evidence type="ECO:0000256" key="10">
    <source>
        <dbReference type="ARBA" id="ARBA00023237"/>
    </source>
</evidence>
<keyword evidence="3 11" id="KW-1134">Transmembrane beta strand</keyword>
<feature type="chain" id="PRO_5046907879" evidence="14">
    <location>
        <begin position="29"/>
        <end position="802"/>
    </location>
</feature>
<keyword evidence="6" id="KW-0408">Iron</keyword>
<evidence type="ECO:0000256" key="14">
    <source>
        <dbReference type="SAM" id="SignalP"/>
    </source>
</evidence>
<dbReference type="PANTHER" id="PTHR32552:SF81">
    <property type="entry name" value="TONB-DEPENDENT OUTER MEMBRANE RECEPTOR"/>
    <property type="match status" value="1"/>
</dbReference>
<evidence type="ECO:0000256" key="9">
    <source>
        <dbReference type="ARBA" id="ARBA00023136"/>
    </source>
</evidence>
<dbReference type="InterPro" id="IPR039426">
    <property type="entry name" value="TonB-dep_rcpt-like"/>
</dbReference>
<evidence type="ECO:0000256" key="4">
    <source>
        <dbReference type="ARBA" id="ARBA00022496"/>
    </source>
</evidence>
<keyword evidence="4" id="KW-0410">Iron transport</keyword>
<name>A0ABV2D2I1_9SPHN</name>
<dbReference type="Proteomes" id="UP001548713">
    <property type="component" value="Unassembled WGS sequence"/>
</dbReference>
<keyword evidence="2 11" id="KW-0813">Transport</keyword>
<comment type="similarity">
    <text evidence="11 13">Belongs to the TonB-dependent receptor family.</text>
</comment>
<protein>
    <submittedName>
        <fullName evidence="17">TonB-dependent receptor</fullName>
    </submittedName>
</protein>
<keyword evidence="14" id="KW-0732">Signal</keyword>
<dbReference type="SUPFAM" id="SSF56935">
    <property type="entry name" value="Porins"/>
    <property type="match status" value="1"/>
</dbReference>
<evidence type="ECO:0000256" key="12">
    <source>
        <dbReference type="PROSITE-ProRule" id="PRU10143"/>
    </source>
</evidence>
<keyword evidence="18" id="KW-1185">Reference proteome</keyword>
<dbReference type="RefSeq" id="WP_353984386.1">
    <property type="nucleotide sequence ID" value="NZ_JBEWLY010000014.1"/>
</dbReference>
<keyword evidence="9 11" id="KW-0472">Membrane</keyword>
<dbReference type="Gene3D" id="2.40.170.20">
    <property type="entry name" value="TonB-dependent receptor, beta-barrel domain"/>
    <property type="match status" value="1"/>
</dbReference>
<evidence type="ECO:0000256" key="5">
    <source>
        <dbReference type="ARBA" id="ARBA00022692"/>
    </source>
</evidence>
<keyword evidence="10 11" id="KW-0998">Cell outer membrane</keyword>
<evidence type="ECO:0000256" key="13">
    <source>
        <dbReference type="RuleBase" id="RU003357"/>
    </source>
</evidence>
<gene>
    <name evidence="17" type="ORF">ABVV53_10545</name>
</gene>
<evidence type="ECO:0000256" key="7">
    <source>
        <dbReference type="ARBA" id="ARBA00023065"/>
    </source>
</evidence>
<dbReference type="EMBL" id="JBEWLY010000014">
    <property type="protein sequence ID" value="MET1755895.1"/>
    <property type="molecule type" value="Genomic_DNA"/>
</dbReference>
<dbReference type="Pfam" id="PF07715">
    <property type="entry name" value="Plug"/>
    <property type="match status" value="1"/>
</dbReference>
<evidence type="ECO:0000256" key="1">
    <source>
        <dbReference type="ARBA" id="ARBA00004571"/>
    </source>
</evidence>
<feature type="short sequence motif" description="TonB box" evidence="12">
    <location>
        <begin position="40"/>
        <end position="46"/>
    </location>
</feature>
<evidence type="ECO:0000256" key="2">
    <source>
        <dbReference type="ARBA" id="ARBA00022448"/>
    </source>
</evidence>
<evidence type="ECO:0000256" key="3">
    <source>
        <dbReference type="ARBA" id="ARBA00022452"/>
    </source>
</evidence>
<dbReference type="PROSITE" id="PS00430">
    <property type="entry name" value="TONB_DEPENDENT_REC_1"/>
    <property type="match status" value="1"/>
</dbReference>
<comment type="subcellular location">
    <subcellularLocation>
        <location evidence="1 11">Cell outer membrane</location>
        <topology evidence="1 11">Multi-pass membrane protein</topology>
    </subcellularLocation>
</comment>
<reference evidence="17 18" key="1">
    <citation type="submission" date="2024-07" db="EMBL/GenBank/DDBJ databases">
        <title>Novosphingobium kalidii RD2P27.</title>
        <authorList>
            <person name="Sun J.-Q."/>
        </authorList>
    </citation>
    <scope>NUCLEOTIDE SEQUENCE [LARGE SCALE GENOMIC DNA]</scope>
    <source>
        <strain evidence="17 18">RD2P27</strain>
    </source>
</reference>
<dbReference type="PANTHER" id="PTHR32552">
    <property type="entry name" value="FERRICHROME IRON RECEPTOR-RELATED"/>
    <property type="match status" value="1"/>
</dbReference>
<keyword evidence="7" id="KW-0406">Ion transport</keyword>
<dbReference type="Pfam" id="PF00593">
    <property type="entry name" value="TonB_dep_Rec_b-barrel"/>
    <property type="match status" value="1"/>
</dbReference>
<feature type="domain" description="TonB-dependent receptor-like beta-barrel" evidence="15">
    <location>
        <begin position="257"/>
        <end position="757"/>
    </location>
</feature>
<dbReference type="InterPro" id="IPR000531">
    <property type="entry name" value="Beta-barrel_TonB"/>
</dbReference>
<keyword evidence="8 12" id="KW-0798">TonB box</keyword>
<organism evidence="17 18">
    <name type="scientific">Novosphingobium kalidii</name>
    <dbReference type="NCBI Taxonomy" id="3230299"/>
    <lineage>
        <taxon>Bacteria</taxon>
        <taxon>Pseudomonadati</taxon>
        <taxon>Pseudomonadota</taxon>
        <taxon>Alphaproteobacteria</taxon>
        <taxon>Sphingomonadales</taxon>
        <taxon>Sphingomonadaceae</taxon>
        <taxon>Novosphingobium</taxon>
    </lineage>
</organism>
<dbReference type="InterPro" id="IPR010916">
    <property type="entry name" value="TonB_box_CS"/>
</dbReference>